<dbReference type="PIRSF" id="PIRSF003095">
    <property type="entry name" value="Trigger_factor"/>
    <property type="match status" value="1"/>
</dbReference>
<evidence type="ECO:0000256" key="7">
    <source>
        <dbReference type="ARBA" id="ARBA00023235"/>
    </source>
</evidence>
<comment type="domain">
    <text evidence="10">Consists of 3 domains; the N-terminus binds the ribosome, the middle domain has PPIase activity, while the C-terminus has intrinsic chaperone activity on its own.</text>
</comment>
<keyword evidence="7 10" id="KW-0413">Isomerase</keyword>
<dbReference type="Pfam" id="PF05697">
    <property type="entry name" value="Trigger_N"/>
    <property type="match status" value="1"/>
</dbReference>
<dbReference type="Gene3D" id="3.30.70.1050">
    <property type="entry name" value="Trigger factor ribosome-binding domain"/>
    <property type="match status" value="1"/>
</dbReference>
<sequence>MQVTQTLSEGLKREFRITVPATDLDSRVSERLNELKDKIRINGFRPGKVPAAHLKRMYGRSVFGEVLQQVMAEANQRIVEENKIKLAMQPKVSMPENDEEVESVVNGEADLAYTVEVEVLPEIAVGDLKKIKIEKPVAEVPDSEINETLERLAEQNSEYEPKTGKSAKAANKDRVTIDFVGSIDGEKFDGGAGEDHPLVLGSGAFIPGFEDQLVGVKVGDEKVVKVSFPADYRATDLAGKDAEFAVTVKEVASPKSGAIDDELAKKLGMESLDKLKEAIREQTDKNYQQASRMKMKRALLDALDETHKFDLPPTLVEQEFANIWAQVEREIANGSAGDKSEDQLRTEYKAIAERRVRLGLLLAEIGEKNDIQVTNDEVTRAVVERARQFPGQEQMVWEYYQKTPEALAELRAPIYEEKVVDFIVELAKVTEKKVSKEELFADADETNAA</sequence>
<dbReference type="PROSITE" id="PS50059">
    <property type="entry name" value="FKBP_PPIASE"/>
    <property type="match status" value="1"/>
</dbReference>
<dbReference type="SUPFAM" id="SSF102735">
    <property type="entry name" value="Trigger factor ribosome-binding domain"/>
    <property type="match status" value="1"/>
</dbReference>
<name>A0ABV9Z3H6_9HYPH</name>
<feature type="domain" description="PPIase FKBP-type" evidence="13">
    <location>
        <begin position="172"/>
        <end position="254"/>
    </location>
</feature>
<evidence type="ECO:0000256" key="10">
    <source>
        <dbReference type="HAMAP-Rule" id="MF_00303"/>
    </source>
</evidence>
<keyword evidence="10" id="KW-0963">Cytoplasm</keyword>
<comment type="caution">
    <text evidence="14">The sequence shown here is derived from an EMBL/GenBank/DDBJ whole genome shotgun (WGS) entry which is preliminary data.</text>
</comment>
<comment type="function">
    <text evidence="8 10">Involved in protein export. Acts as a chaperone by maintaining the newly synthesized protein in an open conformation. Functions as a peptidyl-prolyl cis-trans isomerase.</text>
</comment>
<dbReference type="InterPro" id="IPR037041">
    <property type="entry name" value="Trigger_fac_C_sf"/>
</dbReference>
<dbReference type="EMBL" id="JBHSJF010000006">
    <property type="protein sequence ID" value="MFC5068307.1"/>
    <property type="molecule type" value="Genomic_DNA"/>
</dbReference>
<dbReference type="Proteomes" id="UP001595796">
    <property type="component" value="Unassembled WGS sequence"/>
</dbReference>
<keyword evidence="10 12" id="KW-0131">Cell cycle</keyword>
<keyword evidence="5 10" id="KW-0697">Rotamase</keyword>
<dbReference type="InterPro" id="IPR046357">
    <property type="entry name" value="PPIase_dom_sf"/>
</dbReference>
<comment type="catalytic activity">
    <reaction evidence="1 10 11">
        <text>[protein]-peptidylproline (omega=180) = [protein]-peptidylproline (omega=0)</text>
        <dbReference type="Rhea" id="RHEA:16237"/>
        <dbReference type="Rhea" id="RHEA-COMP:10747"/>
        <dbReference type="Rhea" id="RHEA-COMP:10748"/>
        <dbReference type="ChEBI" id="CHEBI:83833"/>
        <dbReference type="ChEBI" id="CHEBI:83834"/>
        <dbReference type="EC" id="5.2.1.8"/>
    </reaction>
</comment>
<dbReference type="EC" id="5.2.1.8" evidence="3 10"/>
<evidence type="ECO:0000256" key="11">
    <source>
        <dbReference type="PROSITE-ProRule" id="PRU00277"/>
    </source>
</evidence>
<keyword evidence="6 10" id="KW-0143">Chaperone</keyword>
<dbReference type="InterPro" id="IPR001179">
    <property type="entry name" value="PPIase_FKBP_dom"/>
</dbReference>
<dbReference type="InterPro" id="IPR008881">
    <property type="entry name" value="Trigger_fac_ribosome-bd_bac"/>
</dbReference>
<dbReference type="InterPro" id="IPR027304">
    <property type="entry name" value="Trigger_fact/SurA_dom_sf"/>
</dbReference>
<keyword evidence="10 12" id="KW-0132">Cell division</keyword>
<reference evidence="15" key="1">
    <citation type="journal article" date="2019" name="Int. J. Syst. Evol. Microbiol.">
        <title>The Global Catalogue of Microorganisms (GCM) 10K type strain sequencing project: providing services to taxonomists for standard genome sequencing and annotation.</title>
        <authorList>
            <consortium name="The Broad Institute Genomics Platform"/>
            <consortium name="The Broad Institute Genome Sequencing Center for Infectious Disease"/>
            <person name="Wu L."/>
            <person name="Ma J."/>
        </authorList>
    </citation>
    <scope>NUCLEOTIDE SEQUENCE [LARGE SCALE GENOMIC DNA]</scope>
    <source>
        <strain evidence="15">CGMCC 1.16444</strain>
    </source>
</reference>
<comment type="subcellular location">
    <subcellularLocation>
        <location evidence="10">Cytoplasm</location>
    </subcellularLocation>
    <text evidence="10">About half TF is bound to the ribosome near the polypeptide exit tunnel while the other half is free in the cytoplasm.</text>
</comment>
<dbReference type="Gene3D" id="1.10.3120.10">
    <property type="entry name" value="Trigger factor, C-terminal domain"/>
    <property type="match status" value="1"/>
</dbReference>
<evidence type="ECO:0000256" key="3">
    <source>
        <dbReference type="ARBA" id="ARBA00013194"/>
    </source>
</evidence>
<comment type="similarity">
    <text evidence="2 10 12">Belongs to the FKBP-type PPIase family. Tig subfamily.</text>
</comment>
<evidence type="ECO:0000259" key="13">
    <source>
        <dbReference type="PROSITE" id="PS50059"/>
    </source>
</evidence>
<accession>A0ABV9Z3H6</accession>
<dbReference type="SUPFAM" id="SSF54534">
    <property type="entry name" value="FKBP-like"/>
    <property type="match status" value="1"/>
</dbReference>
<dbReference type="HAMAP" id="MF_00303">
    <property type="entry name" value="Trigger_factor_Tig"/>
    <property type="match status" value="1"/>
</dbReference>
<evidence type="ECO:0000313" key="14">
    <source>
        <dbReference type="EMBL" id="MFC5068307.1"/>
    </source>
</evidence>
<dbReference type="NCBIfam" id="TIGR00115">
    <property type="entry name" value="tig"/>
    <property type="match status" value="1"/>
</dbReference>
<protein>
    <recommendedName>
        <fullName evidence="4 10">Trigger factor</fullName>
        <shortName evidence="10">TF</shortName>
        <ecNumber evidence="3 10">5.2.1.8</ecNumber>
    </recommendedName>
    <alternativeName>
        <fullName evidence="9 10">PPIase</fullName>
    </alternativeName>
</protein>
<dbReference type="Pfam" id="PF05698">
    <property type="entry name" value="Trigger_C"/>
    <property type="match status" value="1"/>
</dbReference>
<evidence type="ECO:0000256" key="1">
    <source>
        <dbReference type="ARBA" id="ARBA00000971"/>
    </source>
</evidence>
<dbReference type="PANTHER" id="PTHR30560:SF3">
    <property type="entry name" value="TRIGGER FACTOR-LIKE PROTEIN TIG, CHLOROPLASTIC"/>
    <property type="match status" value="1"/>
</dbReference>
<evidence type="ECO:0000256" key="2">
    <source>
        <dbReference type="ARBA" id="ARBA00005464"/>
    </source>
</evidence>
<dbReference type="GO" id="GO:0003755">
    <property type="term" value="F:peptidyl-prolyl cis-trans isomerase activity"/>
    <property type="evidence" value="ECO:0007669"/>
    <property type="project" value="UniProtKB-EC"/>
</dbReference>
<dbReference type="InterPro" id="IPR008880">
    <property type="entry name" value="Trigger_fac_C"/>
</dbReference>
<proteinExistence type="inferred from homology"/>
<dbReference type="PANTHER" id="PTHR30560">
    <property type="entry name" value="TRIGGER FACTOR CHAPERONE AND PEPTIDYL-PROLYL CIS/TRANS ISOMERASE"/>
    <property type="match status" value="1"/>
</dbReference>
<evidence type="ECO:0000256" key="4">
    <source>
        <dbReference type="ARBA" id="ARBA00016902"/>
    </source>
</evidence>
<organism evidence="14 15">
    <name type="scientific">Flaviflagellibacter deserti</name>
    <dbReference type="NCBI Taxonomy" id="2267266"/>
    <lineage>
        <taxon>Bacteria</taxon>
        <taxon>Pseudomonadati</taxon>
        <taxon>Pseudomonadota</taxon>
        <taxon>Alphaproteobacteria</taxon>
        <taxon>Hyphomicrobiales</taxon>
        <taxon>Flaviflagellibacter</taxon>
    </lineage>
</organism>
<dbReference type="SUPFAM" id="SSF109998">
    <property type="entry name" value="Triger factor/SurA peptide-binding domain-like"/>
    <property type="match status" value="1"/>
</dbReference>
<dbReference type="InterPro" id="IPR036611">
    <property type="entry name" value="Trigger_fac_ribosome-bd_sf"/>
</dbReference>
<evidence type="ECO:0000313" key="15">
    <source>
        <dbReference type="Proteomes" id="UP001595796"/>
    </source>
</evidence>
<gene>
    <name evidence="10 14" type="primary">tig</name>
    <name evidence="14" type="ORF">ACFPFW_09805</name>
</gene>
<evidence type="ECO:0000256" key="5">
    <source>
        <dbReference type="ARBA" id="ARBA00023110"/>
    </source>
</evidence>
<dbReference type="Pfam" id="PF00254">
    <property type="entry name" value="FKBP_C"/>
    <property type="match status" value="1"/>
</dbReference>
<evidence type="ECO:0000256" key="9">
    <source>
        <dbReference type="ARBA" id="ARBA00029986"/>
    </source>
</evidence>
<keyword evidence="15" id="KW-1185">Reference proteome</keyword>
<evidence type="ECO:0000256" key="6">
    <source>
        <dbReference type="ARBA" id="ARBA00023186"/>
    </source>
</evidence>
<evidence type="ECO:0000256" key="12">
    <source>
        <dbReference type="RuleBase" id="RU003914"/>
    </source>
</evidence>
<evidence type="ECO:0000256" key="8">
    <source>
        <dbReference type="ARBA" id="ARBA00024849"/>
    </source>
</evidence>
<dbReference type="Gene3D" id="3.10.50.40">
    <property type="match status" value="1"/>
</dbReference>
<dbReference type="InterPro" id="IPR005215">
    <property type="entry name" value="Trig_fac"/>
</dbReference>
<dbReference type="RefSeq" id="WP_114955783.1">
    <property type="nucleotide sequence ID" value="NZ_JBHSJF010000006.1"/>
</dbReference>